<dbReference type="PANTHER" id="PTHR28567">
    <property type="entry name" value="PROTEIN FAM53A-LIKE ISOFORM X1"/>
    <property type="match status" value="1"/>
</dbReference>
<feature type="compositionally biased region" description="Gly residues" evidence="2">
    <location>
        <begin position="209"/>
        <end position="218"/>
    </location>
</feature>
<evidence type="ECO:0000256" key="2">
    <source>
        <dbReference type="SAM" id="MobiDB-lite"/>
    </source>
</evidence>
<sequence length="609" mass="63834">MALCLQVSRPRGAQSGQAGSSDSYLAPLYTPMQSLGPPRRSPGPTAPSQKAAPGPGRSAARQERASAAPGRPQGAGAGGEGDDHGRGPGPRPAPTALPVTPGGSGRRPERASALPQVTQRVAGSSPAARRAAPAYGQEWGTLSDPSRRLWPRPLPAAGHRRQPPPPGTPTSLPRQAERTAGGASARGGAWRRTRSPAARRGCAIPSGPTAGGAAGGASRGRSPAPTQAPPPRAALRARRGAGRLTGARRLRRGPRSGAAGGGAPARWRSAQRRRLASRPGNAAFGAGASRAAPVRPWQPPLGRPQHSGRTLSSSGHVFPFESNEDRCPWKVLSGGWPIGNQTATGTWGPNTVLGAVSTIDLKESSGPPSAPPTKRHCRSLSELAHCHSLWRPSCSRVWTPVSKRWCHSGGNATLQESLGASLPRGAAPLDRTLLVAGPTSPPAPQPSSASGGCMDSCEGSSGLPRRPRVPSWRHRLSLSQEHLAEVGTALPSTSSSPSSTPELDRRLGLLRCCSQPCVLVGRKWQRKRRREEGTRWPRPSLDFLKMTQTLKNSKSLCSLDYEDEEEDDAQVKLTPYDPHGLTGIVTPGSNPLRVCPRPCCPSPWASGEP</sequence>
<feature type="compositionally biased region" description="Low complexity" evidence="2">
    <location>
        <begin position="169"/>
        <end position="188"/>
    </location>
</feature>
<evidence type="ECO:0000256" key="1">
    <source>
        <dbReference type="ARBA" id="ARBA00010984"/>
    </source>
</evidence>
<dbReference type="Ensembl" id="ENSCAFT00030006993.1">
    <property type="protein sequence ID" value="ENSCAFP00030006149.1"/>
    <property type="gene ID" value="ENSCAFG00030003720.1"/>
</dbReference>
<feature type="compositionally biased region" description="Low complexity" evidence="2">
    <location>
        <begin position="124"/>
        <end position="134"/>
    </location>
</feature>
<accession>A0A8C0MBJ5</accession>
<reference evidence="3" key="1">
    <citation type="submission" date="2019-03" db="EMBL/GenBank/DDBJ databases">
        <authorList>
            <person name="Warren W.C."/>
            <person name="Johnson G.S."/>
        </authorList>
    </citation>
    <scope>NUCLEOTIDE SEQUENCE [LARGE SCALE GENOMIC DNA]</scope>
    <source>
        <strain evidence="3">Basenji</strain>
    </source>
</reference>
<dbReference type="Proteomes" id="UP000694429">
    <property type="component" value="Chromosome 3"/>
</dbReference>
<feature type="compositionally biased region" description="Low complexity" evidence="2">
    <location>
        <begin position="280"/>
        <end position="292"/>
    </location>
</feature>
<feature type="region of interest" description="Disordered" evidence="2">
    <location>
        <begin position="435"/>
        <end position="469"/>
    </location>
</feature>
<dbReference type="Pfam" id="PF15242">
    <property type="entry name" value="FAM53"/>
    <property type="match status" value="1"/>
</dbReference>
<feature type="compositionally biased region" description="Basic residues" evidence="2">
    <location>
        <begin position="235"/>
        <end position="254"/>
    </location>
</feature>
<feature type="compositionally biased region" description="Low complexity" evidence="2">
    <location>
        <begin position="12"/>
        <end position="21"/>
    </location>
</feature>
<name>A0A8C0MBJ5_CANLF</name>
<evidence type="ECO:0008006" key="5">
    <source>
        <dbReference type="Google" id="ProtNLM"/>
    </source>
</evidence>
<dbReference type="InterPro" id="IPR029356">
    <property type="entry name" value="FAM53"/>
</dbReference>
<dbReference type="PANTHER" id="PTHR28567:SF2">
    <property type="entry name" value="PROTEIN FAM53A"/>
    <property type="match status" value="1"/>
</dbReference>
<evidence type="ECO:0000313" key="3">
    <source>
        <dbReference type="Ensembl" id="ENSCAFP00030006149.1"/>
    </source>
</evidence>
<evidence type="ECO:0000313" key="4">
    <source>
        <dbReference type="Proteomes" id="UP000694429"/>
    </source>
</evidence>
<feature type="region of interest" description="Disordered" evidence="2">
    <location>
        <begin position="1"/>
        <end position="311"/>
    </location>
</feature>
<reference evidence="3" key="2">
    <citation type="submission" date="2025-08" db="UniProtKB">
        <authorList>
            <consortium name="Ensembl"/>
        </authorList>
    </citation>
    <scope>IDENTIFICATION</scope>
</reference>
<organism evidence="3 4">
    <name type="scientific">Canis lupus familiaris</name>
    <name type="common">Dog</name>
    <name type="synonym">Canis familiaris</name>
    <dbReference type="NCBI Taxonomy" id="9615"/>
    <lineage>
        <taxon>Eukaryota</taxon>
        <taxon>Metazoa</taxon>
        <taxon>Chordata</taxon>
        <taxon>Craniata</taxon>
        <taxon>Vertebrata</taxon>
        <taxon>Euteleostomi</taxon>
        <taxon>Mammalia</taxon>
        <taxon>Eutheria</taxon>
        <taxon>Laurasiatheria</taxon>
        <taxon>Carnivora</taxon>
        <taxon>Caniformia</taxon>
        <taxon>Canidae</taxon>
        <taxon>Canis</taxon>
    </lineage>
</organism>
<comment type="similarity">
    <text evidence="1">Belongs to the FAM53 family.</text>
</comment>
<dbReference type="AlphaFoldDB" id="A0A8C0MBJ5"/>
<proteinExistence type="inferred from homology"/>
<protein>
    <recommendedName>
        <fullName evidence="5">Family with sequence similarity 53 member A</fullName>
    </recommendedName>
</protein>